<gene>
    <name evidence="1" type="ORF">PQU98_05180</name>
</gene>
<evidence type="ECO:0000313" key="1">
    <source>
        <dbReference type="EMBL" id="MDC7675509.1"/>
    </source>
</evidence>
<comment type="caution">
    <text evidence="1">The sequence shown here is derived from an EMBL/GenBank/DDBJ whole genome shotgun (WGS) entry which is preliminary data.</text>
</comment>
<protein>
    <submittedName>
        <fullName evidence="1">Uncharacterized protein</fullName>
    </submittedName>
</protein>
<name>A0ABT5HGX3_9CAUL</name>
<keyword evidence="2" id="KW-1185">Reference proteome</keyword>
<dbReference type="RefSeq" id="WP_272743823.1">
    <property type="nucleotide sequence ID" value="NZ_JAQQKV010000001.1"/>
</dbReference>
<reference evidence="1 2" key="1">
    <citation type="submission" date="2023-01" db="EMBL/GenBank/DDBJ databases">
        <title>Novel species of the genus Asticcacaulis isolated from rivers.</title>
        <authorList>
            <person name="Lu H."/>
        </authorList>
    </citation>
    <scope>NUCLEOTIDE SEQUENCE [LARGE SCALE GENOMIC DNA]</scope>
    <source>
        <strain evidence="1 2">LKC15W</strain>
    </source>
</reference>
<organism evidence="1 2">
    <name type="scientific">Asticcacaulis machinosus</name>
    <dbReference type="NCBI Taxonomy" id="2984211"/>
    <lineage>
        <taxon>Bacteria</taxon>
        <taxon>Pseudomonadati</taxon>
        <taxon>Pseudomonadota</taxon>
        <taxon>Alphaproteobacteria</taxon>
        <taxon>Caulobacterales</taxon>
        <taxon>Caulobacteraceae</taxon>
        <taxon>Asticcacaulis</taxon>
    </lineage>
</organism>
<sequence length="231" mass="24721">MIQHTVPVIKINSGLFQGEARHSDPHGVVSMFVKSSDPSYGSERFAVTVRHELDPEIEEVNVEVGGKLLRFGDIDDGIVKKAIAETRNKSNASVLRDVSVIKIADNVLCSNSVGNTLVNGVTSAAEHYVTGNAGVKIGDKYIGDVSTLFWNTPVSINSHETVELEVFGVKPSEQVLTDIGRIPAGSLATTPEGQALGIYVGFNGEMLFIDAKNVSSVLGMELMQDQIPVPS</sequence>
<accession>A0ABT5HGX3</accession>
<proteinExistence type="predicted"/>
<dbReference type="Proteomes" id="UP001218579">
    <property type="component" value="Unassembled WGS sequence"/>
</dbReference>
<evidence type="ECO:0000313" key="2">
    <source>
        <dbReference type="Proteomes" id="UP001218579"/>
    </source>
</evidence>
<dbReference type="EMBL" id="JAQQKV010000001">
    <property type="protein sequence ID" value="MDC7675509.1"/>
    <property type="molecule type" value="Genomic_DNA"/>
</dbReference>